<dbReference type="CDD" id="cd01009">
    <property type="entry name" value="PBP2_YfhD_N"/>
    <property type="match status" value="1"/>
</dbReference>
<gene>
    <name evidence="8" type="primary">mltF</name>
    <name evidence="12" type="ORF">BOV88_06920</name>
</gene>
<dbReference type="InterPro" id="IPR008258">
    <property type="entry name" value="Transglycosylase_SLT_dom_1"/>
</dbReference>
<dbReference type="PANTHER" id="PTHR35936:SF32">
    <property type="entry name" value="MEMBRANE-BOUND LYTIC MUREIN TRANSGLYCOSYLASE F"/>
    <property type="match status" value="1"/>
</dbReference>
<comment type="subcellular location">
    <subcellularLocation>
        <location evidence="8">Cell outer membrane</location>
        <topology evidence="8">Peripheral membrane protein</topology>
    </subcellularLocation>
    <text evidence="8">Attached to the inner leaflet of the outer membrane.</text>
</comment>
<dbReference type="Pfam" id="PF00497">
    <property type="entry name" value="SBP_bac_3"/>
    <property type="match status" value="1"/>
</dbReference>
<comment type="caution">
    <text evidence="12">The sequence shown here is derived from an EMBL/GenBank/DDBJ whole genome shotgun (WGS) entry which is preliminary data.</text>
</comment>
<organism evidence="12 13">
    <name type="scientific">Solemya velum gill symbiont</name>
    <dbReference type="NCBI Taxonomy" id="2340"/>
    <lineage>
        <taxon>Bacteria</taxon>
        <taxon>Pseudomonadati</taxon>
        <taxon>Pseudomonadota</taxon>
        <taxon>Gammaproteobacteria</taxon>
        <taxon>sulfur-oxidizing symbionts</taxon>
    </lineage>
</organism>
<comment type="similarity">
    <text evidence="1">Belongs to the transglycosylase Slt family.</text>
</comment>
<comment type="similarity">
    <text evidence="2">Belongs to the bacterial solute-binding protein 3 family.</text>
</comment>
<dbReference type="GO" id="GO:0009253">
    <property type="term" value="P:peptidoglycan catabolic process"/>
    <property type="evidence" value="ECO:0007669"/>
    <property type="project" value="TreeGrafter"/>
</dbReference>
<evidence type="ECO:0000256" key="8">
    <source>
        <dbReference type="HAMAP-Rule" id="MF_02016"/>
    </source>
</evidence>
<dbReference type="HAMAP" id="MF_02016">
    <property type="entry name" value="MltF"/>
    <property type="match status" value="1"/>
</dbReference>
<dbReference type="CDD" id="cd13403">
    <property type="entry name" value="MLTF-like"/>
    <property type="match status" value="1"/>
</dbReference>
<dbReference type="Gene3D" id="3.40.190.10">
    <property type="entry name" value="Periplasmic binding protein-like II"/>
    <property type="match status" value="2"/>
</dbReference>
<keyword evidence="5 8" id="KW-0998">Cell outer membrane</keyword>
<reference evidence="12 13" key="1">
    <citation type="submission" date="2016-11" db="EMBL/GenBank/DDBJ databases">
        <title>Mixed transmission modes and dynamic genome evolution in an obligate animal-bacterial symbiosis.</title>
        <authorList>
            <person name="Russell S.L."/>
            <person name="Corbett-Detig R.B."/>
            <person name="Cavanaugh C.M."/>
        </authorList>
    </citation>
    <scope>NUCLEOTIDE SEQUENCE [LARGE SCALE GENOMIC DNA]</scope>
    <source>
        <strain evidence="12">MA-KB16</strain>
    </source>
</reference>
<dbReference type="Proteomes" id="UP000190962">
    <property type="component" value="Unassembled WGS sequence"/>
</dbReference>
<dbReference type="PROSITE" id="PS00922">
    <property type="entry name" value="TRANSGLYCOSYLASE"/>
    <property type="match status" value="1"/>
</dbReference>
<dbReference type="GO" id="GO:0008933">
    <property type="term" value="F:peptidoglycan lytic transglycosylase activity"/>
    <property type="evidence" value="ECO:0007669"/>
    <property type="project" value="UniProtKB-UniRule"/>
</dbReference>
<feature type="compositionally biased region" description="Basic and acidic residues" evidence="9">
    <location>
        <begin position="511"/>
        <end position="596"/>
    </location>
</feature>
<dbReference type="RefSeq" id="WP_078453014.1">
    <property type="nucleotide sequence ID" value="NZ_MPNX01000008.1"/>
</dbReference>
<dbReference type="GO" id="GO:0071555">
    <property type="term" value="P:cell wall organization"/>
    <property type="evidence" value="ECO:0007669"/>
    <property type="project" value="UniProtKB-KW"/>
</dbReference>
<protein>
    <recommendedName>
        <fullName evidence="8">Membrane-bound lytic murein transglycosylase F</fullName>
        <ecNumber evidence="8">4.2.2.n1</ecNumber>
    </recommendedName>
    <alternativeName>
        <fullName evidence="8">Murein lyase F</fullName>
    </alternativeName>
</protein>
<comment type="domain">
    <text evidence="8">The N-terminal domain does not have lytic activity and probably modulates enzymatic activity. The C-terminal domain is the catalytic active domain.</text>
</comment>
<dbReference type="EC" id="4.2.2.n1" evidence="8"/>
<sequence length="612" mass="70304">MRKKLRQFDNPKWLQTDVRPHFIKALKLVHTLVNILFKADKPTIRQIRLAPLFLLAALFPALLLAWLHWSGFAQPLSTLGEIKERGKLVVATRYGPTTYFNGPDGPAGFEYDLISDFAESLGVEAEFVIPENLENTLTLVNKEEADLVATGIPYSPDDANKYNLGPGYLEVSRLIVSFEKKKKIKELNKITKGVLNVTSDTSHEAHLDQLKKSGELKLPWKTSDELDSERLLYLVNEEVIDYTIVDSNEYAYFKRYFQNLKKVYELSKPQPIAWAMKKSRDQSLLKAVDKYFNRIKKNGQLEMLVQRYYQHIDKLKKLDTDTFWKRVETRLPEFDKMFKDTAEEYELDWRLLAAVGYQESHWNPKAVSPTGVKGLMMLTNATAKQVKIRDRTNPAQSITGAARYILWLMEQLPESLNEEDKVWFTLAAYNVGLGHLLDARVLTQRDKANPDRWLDVRERLPLLGRAKWYKTVKYGYARGREPVTYVDNIRNFYDLLVWKSNSTAGEEVEAQEQKGEAPAEAVAEEKPAAKAKPKAQEKPVPKTKDKPKEKPAVKAKTEEKPAPKAETQEKTEPKAEEKTEPEVEKPEEKTDKKPEQVSKIQLPAILVPELQF</sequence>
<keyword evidence="7 8" id="KW-0961">Cell wall biogenesis/degradation</keyword>
<evidence type="ECO:0000256" key="9">
    <source>
        <dbReference type="SAM" id="MobiDB-lite"/>
    </source>
</evidence>
<evidence type="ECO:0000259" key="11">
    <source>
        <dbReference type="SMART" id="SM00062"/>
    </source>
</evidence>
<evidence type="ECO:0000256" key="10">
    <source>
        <dbReference type="SAM" id="Phobius"/>
    </source>
</evidence>
<dbReference type="GO" id="GO:0009279">
    <property type="term" value="C:cell outer membrane"/>
    <property type="evidence" value="ECO:0007669"/>
    <property type="project" value="UniProtKB-SubCell"/>
</dbReference>
<proteinExistence type="inferred from homology"/>
<comment type="function">
    <text evidence="8">Murein-degrading enzyme that degrades murein glycan strands and insoluble, high-molecular weight murein sacculi, with the concomitant formation of a 1,6-anhydromuramoyl product. Lytic transglycosylases (LTs) play an integral role in the metabolism of the peptidoglycan (PG) sacculus. Their lytic action creates space within the PG sacculus to allow for its expansion as well as for the insertion of various structures such as secretion systems and flagella.</text>
</comment>
<dbReference type="GO" id="GO:0016998">
    <property type="term" value="P:cell wall macromolecule catabolic process"/>
    <property type="evidence" value="ECO:0007669"/>
    <property type="project" value="UniProtKB-UniRule"/>
</dbReference>
<feature type="active site" evidence="8">
    <location>
        <position position="359"/>
    </location>
</feature>
<keyword evidence="3 8" id="KW-0732">Signal</keyword>
<feature type="domain" description="Solute-binding protein family 3/N-terminal" evidence="11">
    <location>
        <begin position="87"/>
        <end position="312"/>
    </location>
</feature>
<dbReference type="SUPFAM" id="SSF53850">
    <property type="entry name" value="Periplasmic binding protein-like II"/>
    <property type="match status" value="1"/>
</dbReference>
<dbReference type="EMBL" id="MPNX01000008">
    <property type="protein sequence ID" value="OOY35046.1"/>
    <property type="molecule type" value="Genomic_DNA"/>
</dbReference>
<dbReference type="AlphaFoldDB" id="A0A1T2IB02"/>
<evidence type="ECO:0000313" key="13">
    <source>
        <dbReference type="Proteomes" id="UP000190962"/>
    </source>
</evidence>
<dbReference type="Gene3D" id="1.10.530.10">
    <property type="match status" value="1"/>
</dbReference>
<dbReference type="PANTHER" id="PTHR35936">
    <property type="entry name" value="MEMBRANE-BOUND LYTIC MUREIN TRANSGLYCOSYLASE F"/>
    <property type="match status" value="1"/>
</dbReference>
<dbReference type="InterPro" id="IPR023346">
    <property type="entry name" value="Lysozyme-like_dom_sf"/>
</dbReference>
<feature type="region of interest" description="LT domain" evidence="8">
    <location>
        <begin position="313"/>
        <end position="612"/>
    </location>
</feature>
<evidence type="ECO:0000256" key="4">
    <source>
        <dbReference type="ARBA" id="ARBA00023136"/>
    </source>
</evidence>
<keyword evidence="4 8" id="KW-0472">Membrane</keyword>
<dbReference type="SMART" id="SM00062">
    <property type="entry name" value="PBPb"/>
    <property type="match status" value="1"/>
</dbReference>
<comment type="caution">
    <text evidence="8">Lacks conserved residue(s) required for the propagation of feature annotation.</text>
</comment>
<name>A0A1T2IB02_SOVGS</name>
<evidence type="ECO:0000256" key="3">
    <source>
        <dbReference type="ARBA" id="ARBA00022729"/>
    </source>
</evidence>
<comment type="similarity">
    <text evidence="8">In the N-terminal section; belongs to the bacterial solute-binding protein 3 family.</text>
</comment>
<evidence type="ECO:0000256" key="5">
    <source>
        <dbReference type="ARBA" id="ARBA00023237"/>
    </source>
</evidence>
<dbReference type="NCBIfam" id="NF008112">
    <property type="entry name" value="PRK10859.1"/>
    <property type="match status" value="1"/>
</dbReference>
<accession>A0A1T2IB02</accession>
<dbReference type="Pfam" id="PF01464">
    <property type="entry name" value="SLT"/>
    <property type="match status" value="1"/>
</dbReference>
<dbReference type="SUPFAM" id="SSF53955">
    <property type="entry name" value="Lysozyme-like"/>
    <property type="match status" value="1"/>
</dbReference>
<dbReference type="InterPro" id="IPR000189">
    <property type="entry name" value="Transglyc_AS"/>
</dbReference>
<keyword evidence="10" id="KW-1133">Transmembrane helix</keyword>
<keyword evidence="6 8" id="KW-0456">Lyase</keyword>
<feature type="transmembrane region" description="Helical" evidence="10">
    <location>
        <begin position="49"/>
        <end position="69"/>
    </location>
</feature>
<comment type="similarity">
    <text evidence="8">In the C-terminal section; belongs to the transglycosylase Slt family.</text>
</comment>
<dbReference type="InterPro" id="IPR001638">
    <property type="entry name" value="Solute-binding_3/MltF_N"/>
</dbReference>
<feature type="region of interest" description="Disordered" evidence="9">
    <location>
        <begin position="507"/>
        <end position="612"/>
    </location>
</feature>
<evidence type="ECO:0000256" key="7">
    <source>
        <dbReference type="ARBA" id="ARBA00023316"/>
    </source>
</evidence>
<evidence type="ECO:0000256" key="2">
    <source>
        <dbReference type="ARBA" id="ARBA00010333"/>
    </source>
</evidence>
<evidence type="ECO:0000256" key="6">
    <source>
        <dbReference type="ARBA" id="ARBA00023239"/>
    </source>
</evidence>
<evidence type="ECO:0000313" key="12">
    <source>
        <dbReference type="EMBL" id="OOY35046.1"/>
    </source>
</evidence>
<evidence type="ECO:0000256" key="1">
    <source>
        <dbReference type="ARBA" id="ARBA00007734"/>
    </source>
</evidence>
<keyword evidence="10" id="KW-0812">Transmembrane</keyword>
<comment type="catalytic activity">
    <reaction evidence="8">
        <text>Exolytic cleavage of the (1-&gt;4)-beta-glycosidic linkage between N-acetylmuramic acid (MurNAc) and N-acetylglucosamine (GlcNAc) residues in peptidoglycan, from either the reducing or the non-reducing ends of the peptidoglycan chains, with concomitant formation of a 1,6-anhydrobond in the MurNAc residue.</text>
        <dbReference type="EC" id="4.2.2.n1"/>
    </reaction>
</comment>
<dbReference type="InterPro" id="IPR023703">
    <property type="entry name" value="MltF"/>
</dbReference>